<protein>
    <submittedName>
        <fullName evidence="1">Uncharacterized protein</fullName>
    </submittedName>
</protein>
<dbReference type="EMBL" id="JAKWBL010000004">
    <property type="protein sequence ID" value="MCH5599504.1"/>
    <property type="molecule type" value="Genomic_DNA"/>
</dbReference>
<name>A0ABS9SM89_9BACT</name>
<dbReference type="RefSeq" id="WP_240831549.1">
    <property type="nucleotide sequence ID" value="NZ_JAKWBL010000004.1"/>
</dbReference>
<reference evidence="1 2" key="1">
    <citation type="submission" date="2022-02" db="EMBL/GenBank/DDBJ databases">
        <authorList>
            <person name="Min J."/>
        </authorList>
    </citation>
    <scope>NUCLEOTIDE SEQUENCE [LARGE SCALE GENOMIC DNA]</scope>
    <source>
        <strain evidence="1 2">GR10-1</strain>
    </source>
</reference>
<comment type="caution">
    <text evidence="1">The sequence shown here is derived from an EMBL/GenBank/DDBJ whole genome shotgun (WGS) entry which is preliminary data.</text>
</comment>
<proteinExistence type="predicted"/>
<accession>A0ABS9SM89</accession>
<gene>
    <name evidence="1" type="ORF">MKP09_17135</name>
</gene>
<evidence type="ECO:0000313" key="2">
    <source>
        <dbReference type="Proteomes" id="UP001202248"/>
    </source>
</evidence>
<organism evidence="1 2">
    <name type="scientific">Niabella ginsengisoli</name>
    <dbReference type="NCBI Taxonomy" id="522298"/>
    <lineage>
        <taxon>Bacteria</taxon>
        <taxon>Pseudomonadati</taxon>
        <taxon>Bacteroidota</taxon>
        <taxon>Chitinophagia</taxon>
        <taxon>Chitinophagales</taxon>
        <taxon>Chitinophagaceae</taxon>
        <taxon>Niabella</taxon>
    </lineage>
</organism>
<evidence type="ECO:0000313" key="1">
    <source>
        <dbReference type="EMBL" id="MCH5599504.1"/>
    </source>
</evidence>
<keyword evidence="2" id="KW-1185">Reference proteome</keyword>
<dbReference type="Proteomes" id="UP001202248">
    <property type="component" value="Unassembled WGS sequence"/>
</dbReference>
<sequence>MSLSVISNDTLLKKYLPYASIPHVVWIDRDGKIAAITSSDHVTASNIEKLIAGAALQLPVKTSSFDYDPQNSLVAQVPDKSTIYFQSSTVGYIPNAKSNIYGSIEVENGLEKNYFINMKLLNLLQIALDRISANRFMIKTKNPEQLIPSEFGKQEPKLYSYEIIHPKGYNKSIYLRQLFNDIGTASGLDIKLEPVTMDCYVLQKTAADILLKTKGGKPSLSLPKTNKPQLILTNQPISRLVKVLNTGGVDAPIVIDETALSSPVDLVIKVNTLKDFKTLNKGLLPYGLTLEKDKRTINMVVIRDADTARYLSPKTESL</sequence>